<feature type="transmembrane region" description="Helical" evidence="6">
    <location>
        <begin position="233"/>
        <end position="261"/>
    </location>
</feature>
<sequence length="275" mass="29129">MNTHRDTAGDGSVLDSADATPEIPREDQTFDRTVEEGKQRISRGWLPLIITGFIGGFDVSVGILAFLLVQHYTGNPVLSGLAFATGFITLSIGHSELFTENFLVPVAAVVAKAGTFWQLGRLWTVSLVTNMAGGWLLAALMMLGLPAVRGTAVEFSTKYIDLGVTWTALALAVIGGMLMTLMTHLQKASDSEGVQLVPAVITGFILSIGHINHAVVASLMCFAGLIAGAPFGYLAWLQLLAIATAGNLIGGLALVTLFRLLQVPHKVQEARANSD</sequence>
<evidence type="ECO:0000256" key="3">
    <source>
        <dbReference type="ARBA" id="ARBA00022989"/>
    </source>
</evidence>
<feature type="transmembrane region" description="Helical" evidence="6">
    <location>
        <begin position="81"/>
        <end position="110"/>
    </location>
</feature>
<comment type="subcellular location">
    <subcellularLocation>
        <location evidence="1">Membrane</location>
        <topology evidence="1">Multi-pass membrane protein</topology>
    </subcellularLocation>
</comment>
<evidence type="ECO:0000256" key="5">
    <source>
        <dbReference type="SAM" id="MobiDB-lite"/>
    </source>
</evidence>
<keyword evidence="3 6" id="KW-1133">Transmembrane helix</keyword>
<feature type="transmembrane region" description="Helical" evidence="6">
    <location>
        <begin position="196"/>
        <end position="227"/>
    </location>
</feature>
<dbReference type="GO" id="GO:0005886">
    <property type="term" value="C:plasma membrane"/>
    <property type="evidence" value="ECO:0007669"/>
    <property type="project" value="TreeGrafter"/>
</dbReference>
<feature type="transmembrane region" description="Helical" evidence="6">
    <location>
        <begin position="122"/>
        <end position="143"/>
    </location>
</feature>
<dbReference type="EMBL" id="LQPZ01000017">
    <property type="protein sequence ID" value="ORX05735.1"/>
    <property type="molecule type" value="Genomic_DNA"/>
</dbReference>
<evidence type="ECO:0000256" key="6">
    <source>
        <dbReference type="SAM" id="Phobius"/>
    </source>
</evidence>
<dbReference type="PANTHER" id="PTHR30520">
    <property type="entry name" value="FORMATE TRANSPORTER-RELATED"/>
    <property type="match status" value="1"/>
</dbReference>
<evidence type="ECO:0000313" key="8">
    <source>
        <dbReference type="Proteomes" id="UP000193090"/>
    </source>
</evidence>
<reference evidence="7 8" key="1">
    <citation type="submission" date="2016-01" db="EMBL/GenBank/DDBJ databases">
        <title>The new phylogeny of the genus Mycobacterium.</title>
        <authorList>
            <person name="Tarcisio F."/>
            <person name="Conor M."/>
            <person name="Antonella G."/>
            <person name="Elisabetta G."/>
            <person name="Giulia F.S."/>
            <person name="Sara T."/>
            <person name="Anna F."/>
            <person name="Clotilde B."/>
            <person name="Roberto B."/>
            <person name="Veronica D.S."/>
            <person name="Fabio R."/>
            <person name="Monica P."/>
            <person name="Olivier J."/>
            <person name="Enrico T."/>
            <person name="Nicola S."/>
        </authorList>
    </citation>
    <scope>NUCLEOTIDE SEQUENCE [LARGE SCALE GENOMIC DNA]</scope>
    <source>
        <strain evidence="7 8">DSM 44153</strain>
    </source>
</reference>
<feature type="transmembrane region" description="Helical" evidence="6">
    <location>
        <begin position="45"/>
        <end position="69"/>
    </location>
</feature>
<comment type="caution">
    <text evidence="7">The sequence shown here is derived from an EMBL/GenBank/DDBJ whole genome shotgun (WGS) entry which is preliminary data.</text>
</comment>
<dbReference type="STRING" id="1798.AWC30_07820"/>
<dbReference type="RefSeq" id="WP_085109579.1">
    <property type="nucleotide sequence ID" value="NZ_JACKSN010000083.1"/>
</dbReference>
<evidence type="ECO:0000256" key="2">
    <source>
        <dbReference type="ARBA" id="ARBA00022692"/>
    </source>
</evidence>
<evidence type="ECO:0000313" key="7">
    <source>
        <dbReference type="EMBL" id="ORX05735.1"/>
    </source>
</evidence>
<dbReference type="InterPro" id="IPR000292">
    <property type="entry name" value="For/NO2_transpt"/>
</dbReference>
<evidence type="ECO:0000256" key="4">
    <source>
        <dbReference type="ARBA" id="ARBA00023136"/>
    </source>
</evidence>
<accession>A0A1X2EL54</accession>
<dbReference type="InterPro" id="IPR023271">
    <property type="entry name" value="Aquaporin-like"/>
</dbReference>
<organism evidence="7 8">
    <name type="scientific">Mycolicibacillus trivialis</name>
    <dbReference type="NCBI Taxonomy" id="1798"/>
    <lineage>
        <taxon>Bacteria</taxon>
        <taxon>Bacillati</taxon>
        <taxon>Actinomycetota</taxon>
        <taxon>Actinomycetes</taxon>
        <taxon>Mycobacteriales</taxon>
        <taxon>Mycobacteriaceae</taxon>
        <taxon>Mycolicibacillus</taxon>
    </lineage>
</organism>
<keyword evidence="8" id="KW-1185">Reference proteome</keyword>
<dbReference type="GO" id="GO:0015499">
    <property type="term" value="F:formate transmembrane transporter activity"/>
    <property type="evidence" value="ECO:0007669"/>
    <property type="project" value="TreeGrafter"/>
</dbReference>
<dbReference type="AlphaFoldDB" id="A0A1X2EL54"/>
<dbReference type="OrthoDB" id="3374311at2"/>
<name>A0A1X2EL54_9MYCO</name>
<gene>
    <name evidence="7" type="ORF">AWC30_07820</name>
</gene>
<proteinExistence type="predicted"/>
<dbReference type="PANTHER" id="PTHR30520:SF2">
    <property type="entry name" value="INNER MEMBRANE PROTEIN YFDC"/>
    <property type="match status" value="1"/>
</dbReference>
<evidence type="ECO:0000256" key="1">
    <source>
        <dbReference type="ARBA" id="ARBA00004141"/>
    </source>
</evidence>
<dbReference type="Gene3D" id="1.20.1080.10">
    <property type="entry name" value="Glycerol uptake facilitator protein"/>
    <property type="match status" value="1"/>
</dbReference>
<feature type="region of interest" description="Disordered" evidence="5">
    <location>
        <begin position="1"/>
        <end position="27"/>
    </location>
</feature>
<dbReference type="Pfam" id="PF01226">
    <property type="entry name" value="Form_Nir_trans"/>
    <property type="match status" value="1"/>
</dbReference>
<feature type="transmembrane region" description="Helical" evidence="6">
    <location>
        <begin position="163"/>
        <end position="184"/>
    </location>
</feature>
<keyword evidence="4 6" id="KW-0472">Membrane</keyword>
<protein>
    <submittedName>
        <fullName evidence="7">Formate transporter</fullName>
    </submittedName>
</protein>
<dbReference type="Proteomes" id="UP000193090">
    <property type="component" value="Unassembled WGS sequence"/>
</dbReference>
<keyword evidence="2 6" id="KW-0812">Transmembrane</keyword>